<name>A0ABN2XD24_9MICC</name>
<dbReference type="EMBL" id="BAAAQA010000002">
    <property type="protein sequence ID" value="GAA2108496.1"/>
    <property type="molecule type" value="Genomic_DNA"/>
</dbReference>
<evidence type="ECO:0000313" key="2">
    <source>
        <dbReference type="Proteomes" id="UP001500166"/>
    </source>
</evidence>
<evidence type="ECO:0000313" key="1">
    <source>
        <dbReference type="EMBL" id="GAA2108496.1"/>
    </source>
</evidence>
<organism evidence="1 2">
    <name type="scientific">Kocuria atrinae</name>
    <dbReference type="NCBI Taxonomy" id="592377"/>
    <lineage>
        <taxon>Bacteria</taxon>
        <taxon>Bacillati</taxon>
        <taxon>Actinomycetota</taxon>
        <taxon>Actinomycetes</taxon>
        <taxon>Micrococcales</taxon>
        <taxon>Micrococcaceae</taxon>
        <taxon>Kocuria</taxon>
    </lineage>
</organism>
<reference evidence="1 2" key="1">
    <citation type="journal article" date="2019" name="Int. J. Syst. Evol. Microbiol.">
        <title>The Global Catalogue of Microorganisms (GCM) 10K type strain sequencing project: providing services to taxonomists for standard genome sequencing and annotation.</title>
        <authorList>
            <consortium name="The Broad Institute Genomics Platform"/>
            <consortium name="The Broad Institute Genome Sequencing Center for Infectious Disease"/>
            <person name="Wu L."/>
            <person name="Ma J."/>
        </authorList>
    </citation>
    <scope>NUCLEOTIDE SEQUENCE [LARGE SCALE GENOMIC DNA]</scope>
    <source>
        <strain evidence="1 2">JCM 15914</strain>
    </source>
</reference>
<dbReference type="Proteomes" id="UP001500166">
    <property type="component" value="Unassembled WGS sequence"/>
</dbReference>
<keyword evidence="2" id="KW-1185">Reference proteome</keyword>
<protein>
    <submittedName>
        <fullName evidence="1">Uncharacterized protein</fullName>
    </submittedName>
</protein>
<gene>
    <name evidence="1" type="ORF">GCM10009824_01830</name>
</gene>
<accession>A0ABN2XD24</accession>
<sequence>MVFGLAPAVNGLALSVAQDIHLARVGHGLQNSVRGGQGHGLALILQTAMQILGGNEILEAPQCPRNGPALLGIAHLGLPGGLCAHARPFHVLASSTMLTVRIYGLFPG</sequence>
<comment type="caution">
    <text evidence="1">The sequence shown here is derived from an EMBL/GenBank/DDBJ whole genome shotgun (WGS) entry which is preliminary data.</text>
</comment>
<proteinExistence type="predicted"/>